<reference evidence="1" key="2">
    <citation type="submission" date="2018-07" db="EMBL/GenBank/DDBJ databases">
        <authorList>
            <person name="Mckenzie S.K."/>
            <person name="Kronauer D.J.C."/>
        </authorList>
    </citation>
    <scope>NUCLEOTIDE SEQUENCE</scope>
    <source>
        <strain evidence="1">Clonal line C1</strain>
    </source>
</reference>
<comment type="caution">
    <text evidence="1">The sequence shown here is derived from an EMBL/GenBank/DDBJ whole genome shotgun (WGS) entry which is preliminary data.</text>
</comment>
<feature type="non-terminal residue" evidence="1">
    <location>
        <position position="1"/>
    </location>
</feature>
<gene>
    <name evidence="1" type="ORF">DMN91_009204</name>
</gene>
<protein>
    <submittedName>
        <fullName evidence="1">Uncharacterized protein</fullName>
    </submittedName>
</protein>
<dbReference type="Proteomes" id="UP000279307">
    <property type="component" value="Chromosome 9"/>
</dbReference>
<organism evidence="1">
    <name type="scientific">Ooceraea biroi</name>
    <name type="common">Clonal raider ant</name>
    <name type="synonym">Cerapachys biroi</name>
    <dbReference type="NCBI Taxonomy" id="2015173"/>
    <lineage>
        <taxon>Eukaryota</taxon>
        <taxon>Metazoa</taxon>
        <taxon>Ecdysozoa</taxon>
        <taxon>Arthropoda</taxon>
        <taxon>Hexapoda</taxon>
        <taxon>Insecta</taxon>
        <taxon>Pterygota</taxon>
        <taxon>Neoptera</taxon>
        <taxon>Endopterygota</taxon>
        <taxon>Hymenoptera</taxon>
        <taxon>Apocrita</taxon>
        <taxon>Aculeata</taxon>
        <taxon>Formicoidea</taxon>
        <taxon>Formicidae</taxon>
        <taxon>Dorylinae</taxon>
        <taxon>Ooceraea</taxon>
    </lineage>
</organism>
<dbReference type="EMBL" id="QOIP01000009">
    <property type="protein sequence ID" value="RLU18846.1"/>
    <property type="molecule type" value="Genomic_DNA"/>
</dbReference>
<dbReference type="OrthoDB" id="7553900at2759"/>
<accession>A0A3L8DEX8</accession>
<name>A0A3L8DEX8_OOCBI</name>
<evidence type="ECO:0000313" key="1">
    <source>
        <dbReference type="EMBL" id="RLU18846.1"/>
    </source>
</evidence>
<dbReference type="AlphaFoldDB" id="A0A3L8DEX8"/>
<proteinExistence type="predicted"/>
<reference evidence="1" key="1">
    <citation type="journal article" date="2018" name="Genome Res.">
        <title>The genomic architecture and molecular evolution of ant odorant receptors.</title>
        <authorList>
            <person name="McKenzie S.K."/>
            <person name="Kronauer D.J.C."/>
        </authorList>
    </citation>
    <scope>NUCLEOTIDE SEQUENCE [LARGE SCALE GENOMIC DNA]</scope>
    <source>
        <strain evidence="1">Clonal line C1</strain>
    </source>
</reference>
<sequence>APCTAVTLQPETFEKPFDYIPLEYKTKTVALAKAHPKWSLANLQKKGCSRLKRKEDLKKWADEVKQGGTNFDEWIHIDTETFERFKEAKSFYEQVTTQTIQQWAMAAAFPYI</sequence>